<feature type="region of interest" description="Disordered" evidence="1">
    <location>
        <begin position="1"/>
        <end position="37"/>
    </location>
</feature>
<gene>
    <name evidence="2" type="ORF">GW7_14618</name>
</gene>
<feature type="non-terminal residue" evidence="2">
    <location>
        <position position="37"/>
    </location>
</feature>
<dbReference type="Proteomes" id="UP000006813">
    <property type="component" value="Unassembled WGS sequence"/>
</dbReference>
<dbReference type="EMBL" id="JH166884">
    <property type="protein sequence ID" value="EHB00318.1"/>
    <property type="molecule type" value="Genomic_DNA"/>
</dbReference>
<proteinExistence type="predicted"/>
<evidence type="ECO:0000313" key="3">
    <source>
        <dbReference type="Proteomes" id="UP000006813"/>
    </source>
</evidence>
<dbReference type="AlphaFoldDB" id="G5ATF7"/>
<evidence type="ECO:0000313" key="2">
    <source>
        <dbReference type="EMBL" id="EHB00318.1"/>
    </source>
</evidence>
<accession>G5ATF7</accession>
<feature type="compositionally biased region" description="Basic and acidic residues" evidence="1">
    <location>
        <begin position="1"/>
        <end position="11"/>
    </location>
</feature>
<organism evidence="2 3">
    <name type="scientific">Heterocephalus glaber</name>
    <name type="common">Naked mole rat</name>
    <dbReference type="NCBI Taxonomy" id="10181"/>
    <lineage>
        <taxon>Eukaryota</taxon>
        <taxon>Metazoa</taxon>
        <taxon>Chordata</taxon>
        <taxon>Craniata</taxon>
        <taxon>Vertebrata</taxon>
        <taxon>Euteleostomi</taxon>
        <taxon>Mammalia</taxon>
        <taxon>Eutheria</taxon>
        <taxon>Euarchontoglires</taxon>
        <taxon>Glires</taxon>
        <taxon>Rodentia</taxon>
        <taxon>Hystricomorpha</taxon>
        <taxon>Bathyergidae</taxon>
        <taxon>Heterocephalus</taxon>
    </lineage>
</organism>
<sequence length="37" mass="3756">MASKGLKDLKQQVEGMGQEGATAGQPVDPTEAGQKGL</sequence>
<evidence type="ECO:0000256" key="1">
    <source>
        <dbReference type="SAM" id="MobiDB-lite"/>
    </source>
</evidence>
<dbReference type="InParanoid" id="G5ATF7"/>
<protein>
    <submittedName>
        <fullName evidence="2">Uncharacterized protein</fullName>
    </submittedName>
</protein>
<reference evidence="2 3" key="1">
    <citation type="journal article" date="2011" name="Nature">
        <title>Genome sequencing reveals insights into physiology and longevity of the naked mole rat.</title>
        <authorList>
            <person name="Kim E.B."/>
            <person name="Fang X."/>
            <person name="Fushan A.A."/>
            <person name="Huang Z."/>
            <person name="Lobanov A.V."/>
            <person name="Han L."/>
            <person name="Marino S.M."/>
            <person name="Sun X."/>
            <person name="Turanov A.A."/>
            <person name="Yang P."/>
            <person name="Yim S.H."/>
            <person name="Zhao X."/>
            <person name="Kasaikina M.V."/>
            <person name="Stoletzki N."/>
            <person name="Peng C."/>
            <person name="Polak P."/>
            <person name="Xiong Z."/>
            <person name="Kiezun A."/>
            <person name="Zhu Y."/>
            <person name="Chen Y."/>
            <person name="Kryukov G.V."/>
            <person name="Zhang Q."/>
            <person name="Peshkin L."/>
            <person name="Yang L."/>
            <person name="Bronson R.T."/>
            <person name="Buffenstein R."/>
            <person name="Wang B."/>
            <person name="Han C."/>
            <person name="Li Q."/>
            <person name="Chen L."/>
            <person name="Zhao W."/>
            <person name="Sunyaev S.R."/>
            <person name="Park T.J."/>
            <person name="Zhang G."/>
            <person name="Wang J."/>
            <person name="Gladyshev V.N."/>
        </authorList>
    </citation>
    <scope>NUCLEOTIDE SEQUENCE [LARGE SCALE GENOMIC DNA]</scope>
</reference>
<name>G5ATF7_HETGA</name>